<evidence type="ECO:0000313" key="3">
    <source>
        <dbReference type="EMBL" id="RZS63994.1"/>
    </source>
</evidence>
<dbReference type="OrthoDB" id="1097785at2"/>
<dbReference type="Proteomes" id="UP000293874">
    <property type="component" value="Unassembled WGS sequence"/>
</dbReference>
<keyword evidence="4" id="KW-1185">Reference proteome</keyword>
<proteinExistence type="predicted"/>
<dbReference type="RefSeq" id="WP_130544558.1">
    <property type="nucleotide sequence ID" value="NZ_CP042431.1"/>
</dbReference>
<evidence type="ECO:0000259" key="2">
    <source>
        <dbReference type="PROSITE" id="PS50914"/>
    </source>
</evidence>
<reference evidence="3 4" key="1">
    <citation type="submission" date="2019-02" db="EMBL/GenBank/DDBJ databases">
        <title>Genomic Encyclopedia of Type Strains, Phase IV (KMG-IV): sequencing the most valuable type-strain genomes for metagenomic binning, comparative biology and taxonomic classification.</title>
        <authorList>
            <person name="Goeker M."/>
        </authorList>
    </citation>
    <scope>NUCLEOTIDE SEQUENCE [LARGE SCALE GENOMIC DNA]</scope>
    <source>
        <strain evidence="3 4">DSM 18116</strain>
    </source>
</reference>
<feature type="domain" description="BON" evidence="2">
    <location>
        <begin position="26"/>
        <end position="93"/>
    </location>
</feature>
<protein>
    <submittedName>
        <fullName evidence="3">BON domain-containing protein</fullName>
    </submittedName>
</protein>
<dbReference type="Pfam" id="PF04972">
    <property type="entry name" value="BON"/>
    <property type="match status" value="2"/>
</dbReference>
<accession>A0A4Q7M884</accession>
<dbReference type="InterPro" id="IPR007055">
    <property type="entry name" value="BON_dom"/>
</dbReference>
<dbReference type="AlphaFoldDB" id="A0A4Q7M884"/>
<name>A0A4Q7M884_9BACT</name>
<sequence length="166" mass="17479">MKKWMAITAMVLFVAFAQQSCKSKPKDADLQQAATEAVAKIPDGGPTPMISVQNGVATLTGEVKDDNAKAAFAAAVAGVKGIKEVNNQLSVAPPPMPDPAPVTVTPDDPLTKGVNDILKDFATVKSEVKDGVITLTGTVKRADLQKIMMGLNALKPKKIENKLTIQ</sequence>
<evidence type="ECO:0000256" key="1">
    <source>
        <dbReference type="SAM" id="SignalP"/>
    </source>
</evidence>
<keyword evidence="1" id="KW-0732">Signal</keyword>
<feature type="chain" id="PRO_5020617257" evidence="1">
    <location>
        <begin position="18"/>
        <end position="166"/>
    </location>
</feature>
<comment type="caution">
    <text evidence="3">The sequence shown here is derived from an EMBL/GenBank/DDBJ whole genome shotgun (WGS) entry which is preliminary data.</text>
</comment>
<gene>
    <name evidence="3" type="ORF">EV199_6094</name>
</gene>
<feature type="signal peptide" evidence="1">
    <location>
        <begin position="1"/>
        <end position="17"/>
    </location>
</feature>
<dbReference type="Gene3D" id="3.40.1520.20">
    <property type="match status" value="1"/>
</dbReference>
<dbReference type="PROSITE" id="PS50914">
    <property type="entry name" value="BON"/>
    <property type="match status" value="1"/>
</dbReference>
<evidence type="ECO:0000313" key="4">
    <source>
        <dbReference type="Proteomes" id="UP000293874"/>
    </source>
</evidence>
<dbReference type="EMBL" id="SGXA01000007">
    <property type="protein sequence ID" value="RZS63994.1"/>
    <property type="molecule type" value="Genomic_DNA"/>
</dbReference>
<organism evidence="3 4">
    <name type="scientific">Pseudobacter ginsenosidimutans</name>
    <dbReference type="NCBI Taxonomy" id="661488"/>
    <lineage>
        <taxon>Bacteria</taxon>
        <taxon>Pseudomonadati</taxon>
        <taxon>Bacteroidota</taxon>
        <taxon>Chitinophagia</taxon>
        <taxon>Chitinophagales</taxon>
        <taxon>Chitinophagaceae</taxon>
        <taxon>Pseudobacter</taxon>
    </lineage>
</organism>